<organism evidence="3 4">
    <name type="scientific">Duganella lactea</name>
    <dbReference type="NCBI Taxonomy" id="2692173"/>
    <lineage>
        <taxon>Bacteria</taxon>
        <taxon>Pseudomonadati</taxon>
        <taxon>Pseudomonadota</taxon>
        <taxon>Betaproteobacteria</taxon>
        <taxon>Burkholderiales</taxon>
        <taxon>Oxalobacteraceae</taxon>
        <taxon>Telluria group</taxon>
        <taxon>Duganella</taxon>
    </lineage>
</organism>
<feature type="compositionally biased region" description="Acidic residues" evidence="1">
    <location>
        <begin position="110"/>
        <end position="121"/>
    </location>
</feature>
<evidence type="ECO:0000313" key="4">
    <source>
        <dbReference type="Proteomes" id="UP000474565"/>
    </source>
</evidence>
<evidence type="ECO:0000256" key="1">
    <source>
        <dbReference type="SAM" id="MobiDB-lite"/>
    </source>
</evidence>
<dbReference type="EMBL" id="WWCP01000055">
    <property type="protein sequence ID" value="MYM85243.1"/>
    <property type="molecule type" value="Genomic_DNA"/>
</dbReference>
<gene>
    <name evidence="3" type="ORF">GTP44_25305</name>
</gene>
<name>A0A6L8MT59_9BURK</name>
<feature type="region of interest" description="Disordered" evidence="1">
    <location>
        <begin position="94"/>
        <end position="153"/>
    </location>
</feature>
<dbReference type="Proteomes" id="UP000474565">
    <property type="component" value="Unassembled WGS sequence"/>
</dbReference>
<keyword evidence="2" id="KW-1133">Transmembrane helix</keyword>
<dbReference type="AlphaFoldDB" id="A0A6L8MT59"/>
<dbReference type="RefSeq" id="WP_161021573.1">
    <property type="nucleotide sequence ID" value="NZ_WWCP01000055.1"/>
</dbReference>
<evidence type="ECO:0000313" key="3">
    <source>
        <dbReference type="EMBL" id="MYM85243.1"/>
    </source>
</evidence>
<feature type="transmembrane region" description="Helical" evidence="2">
    <location>
        <begin position="165"/>
        <end position="185"/>
    </location>
</feature>
<keyword evidence="2" id="KW-0812">Transmembrane</keyword>
<comment type="caution">
    <text evidence="3">The sequence shown here is derived from an EMBL/GenBank/DDBJ whole genome shotgun (WGS) entry which is preliminary data.</text>
</comment>
<reference evidence="3 4" key="1">
    <citation type="submission" date="2019-12" db="EMBL/GenBank/DDBJ databases">
        <title>Novel species isolated from a subtropical stream in China.</title>
        <authorList>
            <person name="Lu H."/>
        </authorList>
    </citation>
    <scope>NUCLEOTIDE SEQUENCE [LARGE SCALE GENOMIC DNA]</scope>
    <source>
        <strain evidence="3 4">FT50W</strain>
    </source>
</reference>
<protein>
    <submittedName>
        <fullName evidence="3">Uncharacterized protein</fullName>
    </submittedName>
</protein>
<keyword evidence="2" id="KW-0472">Membrane</keyword>
<proteinExistence type="predicted"/>
<feature type="compositionally biased region" description="Low complexity" evidence="1">
    <location>
        <begin position="132"/>
        <end position="145"/>
    </location>
</feature>
<sequence length="214" mass="22534">MSIHQEIAEKINVALSIAAVTEKYRDALNTQLQVQRAVDKAKMAVQAHRQECMLRLEQYREAVTLNTDFMSRHTIAHSGGVSGPQAKVAISADVSDDSSIGEGASSAGGSDDEGGDGDGDGDGPRRRSTPVSSNRSASKSRSSYRAVRRRLKPKHSPDVIMHTRALLTLVLIFVLCICGAAGFALLGHEGLALTCLGLAAVDGGALAGKLVTPK</sequence>
<accession>A0A6L8MT59</accession>
<evidence type="ECO:0000256" key="2">
    <source>
        <dbReference type="SAM" id="Phobius"/>
    </source>
</evidence>
<feature type="compositionally biased region" description="Low complexity" evidence="1">
    <location>
        <begin position="94"/>
        <end position="109"/>
    </location>
</feature>